<organism evidence="4 5">
    <name type="scientific">Tegillarca granosa</name>
    <name type="common">Malaysian cockle</name>
    <name type="synonym">Anadara granosa</name>
    <dbReference type="NCBI Taxonomy" id="220873"/>
    <lineage>
        <taxon>Eukaryota</taxon>
        <taxon>Metazoa</taxon>
        <taxon>Spiralia</taxon>
        <taxon>Lophotrochozoa</taxon>
        <taxon>Mollusca</taxon>
        <taxon>Bivalvia</taxon>
        <taxon>Autobranchia</taxon>
        <taxon>Pteriomorphia</taxon>
        <taxon>Arcoida</taxon>
        <taxon>Arcoidea</taxon>
        <taxon>Arcidae</taxon>
        <taxon>Tegillarca</taxon>
    </lineage>
</organism>
<evidence type="ECO:0000256" key="2">
    <source>
        <dbReference type="ARBA" id="ARBA00022679"/>
    </source>
</evidence>
<evidence type="ECO:0000313" key="4">
    <source>
        <dbReference type="EMBL" id="KAJ8299812.1"/>
    </source>
</evidence>
<dbReference type="Pfam" id="PF00685">
    <property type="entry name" value="Sulfotransfer_1"/>
    <property type="match status" value="1"/>
</dbReference>
<dbReference type="EMBL" id="JARBDR010000921">
    <property type="protein sequence ID" value="KAJ8299812.1"/>
    <property type="molecule type" value="Genomic_DNA"/>
</dbReference>
<proteinExistence type="inferred from homology"/>
<accession>A0ABQ9E3F8</accession>
<dbReference type="InterPro" id="IPR027417">
    <property type="entry name" value="P-loop_NTPase"/>
</dbReference>
<feature type="non-terminal residue" evidence="4">
    <location>
        <position position="1"/>
    </location>
</feature>
<protein>
    <recommendedName>
        <fullName evidence="3">Sulfotransferase domain-containing protein</fullName>
    </recommendedName>
</protein>
<keyword evidence="2" id="KW-0808">Transferase</keyword>
<feature type="domain" description="Sulfotransferase" evidence="3">
    <location>
        <begin position="55"/>
        <end position="301"/>
    </location>
</feature>
<name>A0ABQ9E3F8_TEGGR</name>
<dbReference type="PANTHER" id="PTHR11783">
    <property type="entry name" value="SULFOTRANSFERASE SULT"/>
    <property type="match status" value="1"/>
</dbReference>
<dbReference type="InterPro" id="IPR000863">
    <property type="entry name" value="Sulfotransferase_dom"/>
</dbReference>
<evidence type="ECO:0000256" key="1">
    <source>
        <dbReference type="ARBA" id="ARBA00005771"/>
    </source>
</evidence>
<gene>
    <name evidence="4" type="ORF">KUTeg_023872</name>
</gene>
<dbReference type="Proteomes" id="UP001217089">
    <property type="component" value="Unassembled WGS sequence"/>
</dbReference>
<keyword evidence="5" id="KW-1185">Reference proteome</keyword>
<reference evidence="4 5" key="1">
    <citation type="submission" date="2022-12" db="EMBL/GenBank/DDBJ databases">
        <title>Chromosome-level genome of Tegillarca granosa.</title>
        <authorList>
            <person name="Kim J."/>
        </authorList>
    </citation>
    <scope>NUCLEOTIDE SEQUENCE [LARGE SCALE GENOMIC DNA]</scope>
    <source>
        <strain evidence="4">Teg-2019</strain>
        <tissue evidence="4">Adductor muscle</tissue>
    </source>
</reference>
<dbReference type="SUPFAM" id="SSF52540">
    <property type="entry name" value="P-loop containing nucleoside triphosphate hydrolases"/>
    <property type="match status" value="1"/>
</dbReference>
<evidence type="ECO:0000259" key="3">
    <source>
        <dbReference type="Pfam" id="PF00685"/>
    </source>
</evidence>
<dbReference type="Gene3D" id="3.40.50.300">
    <property type="entry name" value="P-loop containing nucleotide triphosphate hydrolases"/>
    <property type="match status" value="1"/>
</dbReference>
<comment type="caution">
    <text evidence="4">The sequence shown here is derived from an EMBL/GenBank/DDBJ whole genome shotgun (WGS) entry which is preliminary data.</text>
</comment>
<comment type="similarity">
    <text evidence="1">Belongs to the sulfotransferase 1 family.</text>
</comment>
<sequence>EIKENEIITKTDVNGTVHKLLCVNGHYIATSWAERGFLPDPRISLPEIRDMEMRPDDILVCAYAKAGTHWLWEITKMLIKRSAEYEPLPKESVMLEFHLPEDFDDLESPRVLNTHLNLNQLPKQTLQKNSKIIHIQRNPKDVAVSLFCHRSHANLHVTKEWEQFLRVFETETDCLTKWFSYTLEWERKIDENKDLQILQLYYEDIKKNPVKEIQRLANFLEVDCDEVLAEHIADKCSFKNLKKANNEIKIDILNRNPEEKSDVAKSDFLYRKGEIGDWKNWFTVAQNERFNQSYKEWMKTSKLKFTYI</sequence>
<evidence type="ECO:0000313" key="5">
    <source>
        <dbReference type="Proteomes" id="UP001217089"/>
    </source>
</evidence>